<sequence>MMNIMFKRKLGPFLILFIKYISKIKIVVTIERKDAKRIEKKVSFSRESCRKKPRAKFETMVASETPIIVNMLLMILNFWEGVPSIYSSFSSLKKFVLLIV</sequence>
<proteinExistence type="predicted"/>
<dbReference type="EMBL" id="CP011074">
    <property type="protein sequence ID" value="AKF92741.1"/>
    <property type="molecule type" value="Genomic_DNA"/>
</dbReference>
<accession>A0A0F6XYW6</accession>
<name>A0A0F6XYW6_BRELA</name>
<protein>
    <submittedName>
        <fullName evidence="1">Uncharacterized protein</fullName>
    </submittedName>
</protein>
<dbReference type="AlphaFoldDB" id="A0A0F6XYW6"/>
<reference evidence="1" key="1">
    <citation type="submission" date="2015-03" db="EMBL/GenBank/DDBJ databases">
        <title>MIGS Cultured Bacterial/Archaeal sample from Brevibacillus laterosporus.</title>
        <authorList>
            <person name="Zeng D."/>
            <person name="Zhu L."/>
            <person name="Dong G."/>
            <person name="Ye W."/>
            <person name="Ren D."/>
            <person name="Wu L."/>
            <person name="Xu J."/>
            <person name="Li G."/>
            <person name="Guo L."/>
        </authorList>
    </citation>
    <scope>NUCLEOTIDE SEQUENCE</scope>
    <source>
        <strain evidence="1">B9</strain>
    </source>
</reference>
<evidence type="ECO:0000313" key="1">
    <source>
        <dbReference type="EMBL" id="AKF92741.1"/>
    </source>
</evidence>
<gene>
    <name evidence="1" type="ORF">EX87_02925</name>
</gene>
<organism evidence="1">
    <name type="scientific">Brevibacillus laterosporus</name>
    <name type="common">Bacillus laterosporus</name>
    <dbReference type="NCBI Taxonomy" id="1465"/>
    <lineage>
        <taxon>Bacteria</taxon>
        <taxon>Bacillati</taxon>
        <taxon>Bacillota</taxon>
        <taxon>Bacilli</taxon>
        <taxon>Bacillales</taxon>
        <taxon>Paenibacillaceae</taxon>
        <taxon>Brevibacillus</taxon>
    </lineage>
</organism>